<gene>
    <name evidence="2" type="ORF">MSPICULIGERA_LOCUS5920</name>
</gene>
<reference evidence="2" key="1">
    <citation type="submission" date="2023-06" db="EMBL/GenBank/DDBJ databases">
        <authorList>
            <person name="Delattre M."/>
        </authorList>
    </citation>
    <scope>NUCLEOTIDE SEQUENCE</scope>
    <source>
        <strain evidence="2">AF72</strain>
    </source>
</reference>
<dbReference type="PANTHER" id="PTHR22900:SF5">
    <property type="entry name" value="PROTEIN CBG14245"/>
    <property type="match status" value="1"/>
</dbReference>
<evidence type="ECO:0000256" key="1">
    <source>
        <dbReference type="SAM" id="SignalP"/>
    </source>
</evidence>
<dbReference type="GO" id="GO:0016020">
    <property type="term" value="C:membrane"/>
    <property type="evidence" value="ECO:0007669"/>
    <property type="project" value="InterPro"/>
</dbReference>
<protein>
    <recommendedName>
        <fullName evidence="4">Sulfotransferase</fullName>
    </recommendedName>
</protein>
<sequence length="203" mass="23905">MWLSFAVILAVIPLCVTLQDVDLDRNINDIIDTEHGVEKWHKPIKPLKFTIIREPVDRFVSVYQHFCLRLDQCGDVGIHRFAQDLYDSLHGNTNYIRERQIHGHTVPQSNYCNMRDRVQDMMLIRYTDNKPLFKRRLMSVLKKARVPKESMKKALRHIALATTAHAADDGDTKDLHRALRNAPETLKIIRAIYRKDYEIFRFH</sequence>
<dbReference type="AlphaFoldDB" id="A0AA36FWE3"/>
<dbReference type="PANTHER" id="PTHR22900">
    <property type="entry name" value="PROTEIN CBG14245-RELATED"/>
    <property type="match status" value="1"/>
</dbReference>
<proteinExistence type="predicted"/>
<keyword evidence="1" id="KW-0732">Signal</keyword>
<feature type="signal peptide" evidence="1">
    <location>
        <begin position="1"/>
        <end position="17"/>
    </location>
</feature>
<comment type="caution">
    <text evidence="2">The sequence shown here is derived from an EMBL/GenBank/DDBJ whole genome shotgun (WGS) entry which is preliminary data.</text>
</comment>
<dbReference type="GO" id="GO:0050650">
    <property type="term" value="P:chondroitin sulfate proteoglycan biosynthetic process"/>
    <property type="evidence" value="ECO:0007669"/>
    <property type="project" value="InterPro"/>
</dbReference>
<dbReference type="InterPro" id="IPR005331">
    <property type="entry name" value="Sulfotransferase"/>
</dbReference>
<keyword evidence="3" id="KW-1185">Reference proteome</keyword>
<dbReference type="GO" id="GO:1902884">
    <property type="term" value="P:positive regulation of response to oxidative stress"/>
    <property type="evidence" value="ECO:0007669"/>
    <property type="project" value="InterPro"/>
</dbReference>
<accession>A0AA36FWE3</accession>
<feature type="chain" id="PRO_5041291809" description="Sulfotransferase" evidence="1">
    <location>
        <begin position="18"/>
        <end position="203"/>
    </location>
</feature>
<dbReference type="EMBL" id="CATQJA010001483">
    <property type="protein sequence ID" value="CAJ0567367.1"/>
    <property type="molecule type" value="Genomic_DNA"/>
</dbReference>
<evidence type="ECO:0000313" key="3">
    <source>
        <dbReference type="Proteomes" id="UP001177023"/>
    </source>
</evidence>
<organism evidence="2 3">
    <name type="scientific">Mesorhabditis spiculigera</name>
    <dbReference type="NCBI Taxonomy" id="96644"/>
    <lineage>
        <taxon>Eukaryota</taxon>
        <taxon>Metazoa</taxon>
        <taxon>Ecdysozoa</taxon>
        <taxon>Nematoda</taxon>
        <taxon>Chromadorea</taxon>
        <taxon>Rhabditida</taxon>
        <taxon>Rhabditina</taxon>
        <taxon>Rhabditomorpha</taxon>
        <taxon>Rhabditoidea</taxon>
        <taxon>Rhabditidae</taxon>
        <taxon>Mesorhabditinae</taxon>
        <taxon>Mesorhabditis</taxon>
    </lineage>
</organism>
<dbReference type="InterPro" id="IPR007669">
    <property type="entry name" value="Chst-1-like"/>
</dbReference>
<name>A0AA36FWE3_9BILA</name>
<evidence type="ECO:0000313" key="2">
    <source>
        <dbReference type="EMBL" id="CAJ0567367.1"/>
    </source>
</evidence>
<dbReference type="GO" id="GO:0047756">
    <property type="term" value="F:chondroitin 4-sulfotransferase activity"/>
    <property type="evidence" value="ECO:0007669"/>
    <property type="project" value="InterPro"/>
</dbReference>
<evidence type="ECO:0008006" key="4">
    <source>
        <dbReference type="Google" id="ProtNLM"/>
    </source>
</evidence>
<feature type="non-terminal residue" evidence="2">
    <location>
        <position position="1"/>
    </location>
</feature>
<dbReference type="Pfam" id="PF03567">
    <property type="entry name" value="Sulfotransfer_2"/>
    <property type="match status" value="1"/>
</dbReference>
<dbReference type="Proteomes" id="UP001177023">
    <property type="component" value="Unassembled WGS sequence"/>
</dbReference>